<dbReference type="OrthoDB" id="758145at2"/>
<dbReference type="InterPro" id="IPR000595">
    <property type="entry name" value="cNMP-bd_dom"/>
</dbReference>
<proteinExistence type="predicted"/>
<name>G8R1L6_OWEHD</name>
<dbReference type="PATRIC" id="fig|926562.3.peg.755"/>
<dbReference type="RefSeq" id="WP_014201116.1">
    <property type="nucleotide sequence ID" value="NC_016599.1"/>
</dbReference>
<dbReference type="InterPro" id="IPR014710">
    <property type="entry name" value="RmlC-like_jellyroll"/>
</dbReference>
<evidence type="ECO:0000313" key="2">
    <source>
        <dbReference type="EMBL" id="AEV31755.1"/>
    </source>
</evidence>
<dbReference type="PROSITE" id="PS50042">
    <property type="entry name" value="CNMP_BINDING_3"/>
    <property type="match status" value="1"/>
</dbReference>
<reference evidence="2 3" key="1">
    <citation type="journal article" date="2012" name="Stand. Genomic Sci.">
        <title>Genome sequence of the orange-pigmented seawater bacterium Owenweeksia hongkongensis type strain (UST20020801(T)).</title>
        <authorList>
            <person name="Riedel T."/>
            <person name="Held B."/>
            <person name="Nolan M."/>
            <person name="Lucas S."/>
            <person name="Lapidus A."/>
            <person name="Tice H."/>
            <person name="Del Rio T.G."/>
            <person name="Cheng J.F."/>
            <person name="Han C."/>
            <person name="Tapia R."/>
            <person name="Goodwin L.A."/>
            <person name="Pitluck S."/>
            <person name="Liolios K."/>
            <person name="Mavromatis K."/>
            <person name="Pagani I."/>
            <person name="Ivanova N."/>
            <person name="Mikhailova N."/>
            <person name="Pati A."/>
            <person name="Chen A."/>
            <person name="Palaniappan K."/>
            <person name="Rohde M."/>
            <person name="Tindall B.J."/>
            <person name="Detter J.C."/>
            <person name="Goker M."/>
            <person name="Woyke T."/>
            <person name="Bristow J."/>
            <person name="Eisen J.A."/>
            <person name="Markowitz V."/>
            <person name="Hugenholtz P."/>
            <person name="Klenk H.P."/>
            <person name="Kyrpides N.C."/>
        </authorList>
    </citation>
    <scope>NUCLEOTIDE SEQUENCE</scope>
    <source>
        <strain evidence="3">DSM 17368 / JCM 12287 / NRRL B-23963</strain>
    </source>
</reference>
<dbReference type="InterPro" id="IPR018490">
    <property type="entry name" value="cNMP-bd_dom_sf"/>
</dbReference>
<dbReference type="AlphaFoldDB" id="G8R1L6"/>
<sequence>MTLENQIQAYLGIPDAHLKTIEDLFEHTLLPKGENYTTTGSFHANLSFIKSGYLRVYETKDDKEITQWISSPGEFITDLGTLVFDAPARRNIQAITDCELYTISRENYRRIGGLIPEWPELEKRFLAKCFMILEDRVFNFISMSSEERYEQLFAYKRELFNQVPLQYIASMLGMTPETLSRIRKKSIS</sequence>
<dbReference type="Proteomes" id="UP000005631">
    <property type="component" value="Chromosome"/>
</dbReference>
<feature type="domain" description="Cyclic nucleotide-binding" evidence="1">
    <location>
        <begin position="9"/>
        <end position="111"/>
    </location>
</feature>
<dbReference type="eggNOG" id="COG0664">
    <property type="taxonomic scope" value="Bacteria"/>
</dbReference>
<keyword evidence="3" id="KW-1185">Reference proteome</keyword>
<gene>
    <name evidence="2" type="ordered locus">Oweho_0742</name>
</gene>
<accession>G8R1L6</accession>
<dbReference type="SUPFAM" id="SSF51206">
    <property type="entry name" value="cAMP-binding domain-like"/>
    <property type="match status" value="1"/>
</dbReference>
<evidence type="ECO:0000313" key="3">
    <source>
        <dbReference type="Proteomes" id="UP000005631"/>
    </source>
</evidence>
<dbReference type="Gene3D" id="2.60.120.10">
    <property type="entry name" value="Jelly Rolls"/>
    <property type="match status" value="1"/>
</dbReference>
<dbReference type="HOGENOM" id="CLU_075053_9_3_10"/>
<dbReference type="CDD" id="cd00038">
    <property type="entry name" value="CAP_ED"/>
    <property type="match status" value="1"/>
</dbReference>
<dbReference type="Pfam" id="PF00027">
    <property type="entry name" value="cNMP_binding"/>
    <property type="match status" value="1"/>
</dbReference>
<dbReference type="STRING" id="926562.Oweho_0742"/>
<evidence type="ECO:0000259" key="1">
    <source>
        <dbReference type="PROSITE" id="PS50042"/>
    </source>
</evidence>
<dbReference type="EMBL" id="CP003156">
    <property type="protein sequence ID" value="AEV31755.1"/>
    <property type="molecule type" value="Genomic_DNA"/>
</dbReference>
<dbReference type="KEGG" id="oho:Oweho_0742"/>
<organism evidence="2 3">
    <name type="scientific">Owenweeksia hongkongensis (strain DSM 17368 / CIP 108786 / JCM 12287 / NRRL B-23963 / UST20020801)</name>
    <dbReference type="NCBI Taxonomy" id="926562"/>
    <lineage>
        <taxon>Bacteria</taxon>
        <taxon>Pseudomonadati</taxon>
        <taxon>Bacteroidota</taxon>
        <taxon>Flavobacteriia</taxon>
        <taxon>Flavobacteriales</taxon>
        <taxon>Owenweeksiaceae</taxon>
        <taxon>Owenweeksia</taxon>
    </lineage>
</organism>
<protein>
    <submittedName>
        <fullName evidence="2">cAMP-binding protein</fullName>
    </submittedName>
</protein>